<keyword evidence="5" id="KW-1185">Reference proteome</keyword>
<dbReference type="AlphaFoldDB" id="A0A0W0SG76"/>
<protein>
    <submittedName>
        <fullName evidence="2">Opacity protein-like surface antigen</fullName>
    </submittedName>
</protein>
<dbReference type="EMBL" id="LNXW01000009">
    <property type="protein sequence ID" value="KTC82472.1"/>
    <property type="molecule type" value="Genomic_DNA"/>
</dbReference>
<dbReference type="InterPro" id="IPR011250">
    <property type="entry name" value="OMP/PagP_B-barrel"/>
</dbReference>
<dbReference type="Gene3D" id="2.40.160.20">
    <property type="match status" value="1"/>
</dbReference>
<dbReference type="Proteomes" id="UP000054921">
    <property type="component" value="Unassembled WGS sequence"/>
</dbReference>
<sequence>MRQMIKFGFILGLAATSNAFCADPVQGIYLGLLGQLSYAPNTNLGVTLPDGNTYNGSVKLSVIGGGGGASLGYKIKNFRLEGEFLFNLNNYGSFNTGSCTLISPDVLGPNGNCSAFIEQTGLGFNGYTAGIYGLFNTFYDFLSSDPNVNFVPYLGLGLGGAIIKNHALFHSNNQCISLGTCSPIVSQTVDTSNNGFAIQGIVGFNYYLDDFTTLGLDFRYLSTVNFNKNNTNSLVTTTNSNSNNYGIGTINITANFALQKAD</sequence>
<proteinExistence type="predicted"/>
<dbReference type="Proteomes" id="UP000277577">
    <property type="component" value="Chromosome"/>
</dbReference>
<gene>
    <name evidence="2" type="ORF">Lche_0736</name>
    <name evidence="3" type="ORF">NCTC11976_03237</name>
</gene>
<accession>A0A0W0SG76</accession>
<evidence type="ECO:0000256" key="1">
    <source>
        <dbReference type="SAM" id="SignalP"/>
    </source>
</evidence>
<name>A0A0W0SG76_9GAMM</name>
<evidence type="ECO:0000313" key="3">
    <source>
        <dbReference type="EMBL" id="VEB39411.1"/>
    </source>
</evidence>
<organism evidence="2 4">
    <name type="scientific">Legionella cherrii</name>
    <dbReference type="NCBI Taxonomy" id="28084"/>
    <lineage>
        <taxon>Bacteria</taxon>
        <taxon>Pseudomonadati</taxon>
        <taxon>Pseudomonadota</taxon>
        <taxon>Gammaproteobacteria</taxon>
        <taxon>Legionellales</taxon>
        <taxon>Legionellaceae</taxon>
        <taxon>Legionella</taxon>
    </lineage>
</organism>
<dbReference type="PATRIC" id="fig|28084.5.peg.789"/>
<evidence type="ECO:0000313" key="5">
    <source>
        <dbReference type="Proteomes" id="UP000277577"/>
    </source>
</evidence>
<dbReference type="EMBL" id="LR134173">
    <property type="protein sequence ID" value="VEB39411.1"/>
    <property type="molecule type" value="Genomic_DNA"/>
</dbReference>
<dbReference type="OrthoDB" id="5647185at2"/>
<reference evidence="2 4" key="1">
    <citation type="submission" date="2015-11" db="EMBL/GenBank/DDBJ databases">
        <title>Genomic analysis of 38 Legionella species identifies large and diverse effector repertoires.</title>
        <authorList>
            <person name="Burstein D."/>
            <person name="Amaro F."/>
            <person name="Zusman T."/>
            <person name="Lifshitz Z."/>
            <person name="Cohen O."/>
            <person name="Gilbert J.A."/>
            <person name="Pupko T."/>
            <person name="Shuman H.A."/>
            <person name="Segal G."/>
        </authorList>
    </citation>
    <scope>NUCLEOTIDE SEQUENCE [LARGE SCALE GENOMIC DNA]</scope>
    <source>
        <strain evidence="2 4">ORW</strain>
    </source>
</reference>
<dbReference type="RefSeq" id="WP_028381030.1">
    <property type="nucleotide sequence ID" value="NZ_CAAAIT010000003.1"/>
</dbReference>
<feature type="chain" id="PRO_5030019522" evidence="1">
    <location>
        <begin position="22"/>
        <end position="262"/>
    </location>
</feature>
<keyword evidence="1" id="KW-0732">Signal</keyword>
<reference evidence="3 5" key="2">
    <citation type="submission" date="2018-12" db="EMBL/GenBank/DDBJ databases">
        <authorList>
            <consortium name="Pathogen Informatics"/>
        </authorList>
    </citation>
    <scope>NUCLEOTIDE SEQUENCE [LARGE SCALE GENOMIC DNA]</scope>
    <source>
        <strain evidence="3 5">NCTC11976</strain>
    </source>
</reference>
<evidence type="ECO:0000313" key="2">
    <source>
        <dbReference type="EMBL" id="KTC82472.1"/>
    </source>
</evidence>
<feature type="signal peptide" evidence="1">
    <location>
        <begin position="1"/>
        <end position="21"/>
    </location>
</feature>
<dbReference type="SUPFAM" id="SSF56925">
    <property type="entry name" value="OMPA-like"/>
    <property type="match status" value="1"/>
</dbReference>
<evidence type="ECO:0000313" key="4">
    <source>
        <dbReference type="Proteomes" id="UP000054921"/>
    </source>
</evidence>